<dbReference type="PIRSF" id="PIRSF037505">
    <property type="entry name" value="Betaine_HMT"/>
    <property type="match status" value="1"/>
</dbReference>
<dbReference type="AlphaFoldDB" id="A0A2T0YGL6"/>
<name>A0A2T0YGL6_9MICC</name>
<evidence type="ECO:0000313" key="6">
    <source>
        <dbReference type="EMBL" id="PRZ14021.1"/>
    </source>
</evidence>
<dbReference type="PANTHER" id="PTHR11103:SF18">
    <property type="entry name" value="SLR1189 PROTEIN"/>
    <property type="match status" value="1"/>
</dbReference>
<sequence>MATNPLTDRLDAGPVICAEGFLFELERRGYLTAGEFVPEVALEDPEALRALHRDFQRAGSDIVEAFTYNGHREKMRVIGKEDLLEPLNRSALQIAREVADARPGDLMAGNISNTNIWDPTDAQRQNEVRSMFEEMVDWAVQEGADLIIGETFYYAGEALAALEAARSSGLPVVLTLAPMAFEEMADGLGVVETCQRLEQAGADVVGLNCFRGPDTMMPWLRQIREAVSCHVAALPVPYRTTQSEPTFFNLSDVRASVPSPHGRTFPTALDPLFTNRYEIGAFAKEAYDLGINYLGVCCGASPMHIRETSEAVGRSTEASRYSERMENHFMYGSHDRLPEHIRSLGDRA</sequence>
<feature type="domain" description="Hcy-binding" evidence="5">
    <location>
        <begin position="3"/>
        <end position="312"/>
    </location>
</feature>
<feature type="binding site" evidence="3 4">
    <location>
        <position position="297"/>
    </location>
    <ligand>
        <name>Zn(2+)</name>
        <dbReference type="ChEBI" id="CHEBI:29105"/>
    </ligand>
</feature>
<dbReference type="SUPFAM" id="SSF82282">
    <property type="entry name" value="Homocysteine S-methyltransferase"/>
    <property type="match status" value="1"/>
</dbReference>
<feature type="binding site" evidence="3 4">
    <location>
        <position position="298"/>
    </location>
    <ligand>
        <name>Zn(2+)</name>
        <dbReference type="ChEBI" id="CHEBI:29105"/>
    </ligand>
</feature>
<evidence type="ECO:0000259" key="5">
    <source>
        <dbReference type="PROSITE" id="PS50970"/>
    </source>
</evidence>
<evidence type="ECO:0000313" key="7">
    <source>
        <dbReference type="Proteomes" id="UP000238217"/>
    </source>
</evidence>
<dbReference type="PANTHER" id="PTHR11103">
    <property type="entry name" value="SLR1189 PROTEIN"/>
    <property type="match status" value="1"/>
</dbReference>
<evidence type="ECO:0000256" key="3">
    <source>
        <dbReference type="PIRSR" id="PIRSR037505-2"/>
    </source>
</evidence>
<dbReference type="Gene3D" id="3.20.20.330">
    <property type="entry name" value="Homocysteine-binding-like domain"/>
    <property type="match status" value="1"/>
</dbReference>
<dbReference type="Pfam" id="PF02574">
    <property type="entry name" value="S-methyl_trans"/>
    <property type="match status" value="1"/>
</dbReference>
<keyword evidence="1 4" id="KW-0489">Methyltransferase</keyword>
<accession>A0A2T0YGL6</accession>
<dbReference type="InterPro" id="IPR017226">
    <property type="entry name" value="BHMT-like"/>
</dbReference>
<dbReference type="OrthoDB" id="9803687at2"/>
<dbReference type="RefSeq" id="WP_106123520.1">
    <property type="nucleotide sequence ID" value="NZ_PVTY01000013.1"/>
</dbReference>
<dbReference type="InterPro" id="IPR003726">
    <property type="entry name" value="HCY_dom"/>
</dbReference>
<organism evidence="6 7">
    <name type="scientific">Nesterenkonia sandarakina</name>
    <dbReference type="NCBI Taxonomy" id="272918"/>
    <lineage>
        <taxon>Bacteria</taxon>
        <taxon>Bacillati</taxon>
        <taxon>Actinomycetota</taxon>
        <taxon>Actinomycetes</taxon>
        <taxon>Micrococcales</taxon>
        <taxon>Micrococcaceae</taxon>
        <taxon>Nesterenkonia</taxon>
    </lineage>
</organism>
<keyword evidence="7" id="KW-1185">Reference proteome</keyword>
<feature type="binding site" evidence="3 4">
    <location>
        <position position="209"/>
    </location>
    <ligand>
        <name>Zn(2+)</name>
        <dbReference type="ChEBI" id="CHEBI:29105"/>
    </ligand>
</feature>
<dbReference type="GO" id="GO:0008270">
    <property type="term" value="F:zinc ion binding"/>
    <property type="evidence" value="ECO:0007669"/>
    <property type="project" value="InterPro"/>
</dbReference>
<dbReference type="GO" id="GO:0032259">
    <property type="term" value="P:methylation"/>
    <property type="evidence" value="ECO:0007669"/>
    <property type="project" value="UniProtKB-KW"/>
</dbReference>
<dbReference type="EMBL" id="PVTY01000013">
    <property type="protein sequence ID" value="PRZ14021.1"/>
    <property type="molecule type" value="Genomic_DNA"/>
</dbReference>
<dbReference type="PROSITE" id="PS50970">
    <property type="entry name" value="HCY"/>
    <property type="match status" value="1"/>
</dbReference>
<evidence type="ECO:0000256" key="4">
    <source>
        <dbReference type="PROSITE-ProRule" id="PRU00333"/>
    </source>
</evidence>
<dbReference type="Proteomes" id="UP000238217">
    <property type="component" value="Unassembled WGS sequence"/>
</dbReference>
<keyword evidence="2 4" id="KW-0808">Transferase</keyword>
<proteinExistence type="predicted"/>
<evidence type="ECO:0000256" key="2">
    <source>
        <dbReference type="ARBA" id="ARBA00022679"/>
    </source>
</evidence>
<reference evidence="6 7" key="1">
    <citation type="submission" date="2018-03" db="EMBL/GenBank/DDBJ databases">
        <title>Comparative analysis of microorganisms from saline springs in Andes Mountain Range, Colombia.</title>
        <authorList>
            <person name="Rubin E."/>
        </authorList>
    </citation>
    <scope>NUCLEOTIDE SEQUENCE [LARGE SCALE GENOMIC DNA]</scope>
    <source>
        <strain evidence="6 7">CG 35</strain>
    </source>
</reference>
<dbReference type="GO" id="GO:0009086">
    <property type="term" value="P:methionine biosynthetic process"/>
    <property type="evidence" value="ECO:0007669"/>
    <property type="project" value="InterPro"/>
</dbReference>
<comment type="cofactor">
    <cofactor evidence="3">
        <name>Zn(2+)</name>
        <dbReference type="ChEBI" id="CHEBI:29105"/>
    </cofactor>
    <text evidence="3">Binds 1 zinc ion per subunit.</text>
</comment>
<gene>
    <name evidence="6" type="ORF">BCL67_11323</name>
</gene>
<dbReference type="GO" id="GO:0008168">
    <property type="term" value="F:methyltransferase activity"/>
    <property type="evidence" value="ECO:0007669"/>
    <property type="project" value="UniProtKB-UniRule"/>
</dbReference>
<keyword evidence="3 4" id="KW-0479">Metal-binding</keyword>
<keyword evidence="3 4" id="KW-0862">Zinc</keyword>
<dbReference type="InterPro" id="IPR036589">
    <property type="entry name" value="HCY_dom_sf"/>
</dbReference>
<evidence type="ECO:0000256" key="1">
    <source>
        <dbReference type="ARBA" id="ARBA00022603"/>
    </source>
</evidence>
<comment type="caution">
    <text evidence="6">The sequence shown here is derived from an EMBL/GenBank/DDBJ whole genome shotgun (WGS) entry which is preliminary data.</text>
</comment>
<protein>
    <submittedName>
        <fullName evidence="6">Betaine-homocysteine S-methyltransferase</fullName>
    </submittedName>
</protein>